<feature type="region of interest" description="Disordered" evidence="1">
    <location>
        <begin position="99"/>
        <end position="127"/>
    </location>
</feature>
<feature type="compositionally biased region" description="Basic and acidic residues" evidence="1">
    <location>
        <begin position="108"/>
        <end position="120"/>
    </location>
</feature>
<protein>
    <submittedName>
        <fullName evidence="2">Uncharacterized protein</fullName>
    </submittedName>
</protein>
<gene>
    <name evidence="2" type="ORF">HYALB_00012699</name>
</gene>
<organism evidence="2 3">
    <name type="scientific">Hymenoscyphus albidus</name>
    <dbReference type="NCBI Taxonomy" id="595503"/>
    <lineage>
        <taxon>Eukaryota</taxon>
        <taxon>Fungi</taxon>
        <taxon>Dikarya</taxon>
        <taxon>Ascomycota</taxon>
        <taxon>Pezizomycotina</taxon>
        <taxon>Leotiomycetes</taxon>
        <taxon>Helotiales</taxon>
        <taxon>Helotiaceae</taxon>
        <taxon>Hymenoscyphus</taxon>
    </lineage>
</organism>
<feature type="compositionally biased region" description="Gly residues" evidence="1">
    <location>
        <begin position="1"/>
        <end position="18"/>
    </location>
</feature>
<sequence>MSASGSGSGSGGGGGGNGDTESLKSKLKRYKETLSIYETPGKYKHGDETCWCLCQYKVEEGNTYDGTLGYIKVNGVRIKHEECHGTGFYKNKLDCTWRHNVKPPGKQDSSKDGSSKDGSSKHGSSSR</sequence>
<keyword evidence="3" id="KW-1185">Reference proteome</keyword>
<proteinExistence type="predicted"/>
<feature type="region of interest" description="Disordered" evidence="1">
    <location>
        <begin position="1"/>
        <end position="24"/>
    </location>
</feature>
<comment type="caution">
    <text evidence="2">The sequence shown here is derived from an EMBL/GenBank/DDBJ whole genome shotgun (WGS) entry which is preliminary data.</text>
</comment>
<evidence type="ECO:0000313" key="2">
    <source>
        <dbReference type="EMBL" id="CAG8979017.1"/>
    </source>
</evidence>
<dbReference type="Proteomes" id="UP000701801">
    <property type="component" value="Unassembled WGS sequence"/>
</dbReference>
<dbReference type="AlphaFoldDB" id="A0A9N9LT11"/>
<name>A0A9N9LT11_9HELO</name>
<evidence type="ECO:0000256" key="1">
    <source>
        <dbReference type="SAM" id="MobiDB-lite"/>
    </source>
</evidence>
<dbReference type="EMBL" id="CAJVRM010000293">
    <property type="protein sequence ID" value="CAG8979017.1"/>
    <property type="molecule type" value="Genomic_DNA"/>
</dbReference>
<evidence type="ECO:0000313" key="3">
    <source>
        <dbReference type="Proteomes" id="UP000701801"/>
    </source>
</evidence>
<accession>A0A9N9LT11</accession>
<reference evidence="2" key="1">
    <citation type="submission" date="2021-07" db="EMBL/GenBank/DDBJ databases">
        <authorList>
            <person name="Durling M."/>
        </authorList>
    </citation>
    <scope>NUCLEOTIDE SEQUENCE</scope>
</reference>